<accession>X1VRX2</accession>
<feature type="non-terminal residue" evidence="1">
    <location>
        <position position="1"/>
    </location>
</feature>
<gene>
    <name evidence="1" type="ORF">S12H4_63604</name>
</gene>
<sequence length="35" mass="3884">IKQAADNKKLFMGGRVDSREKFDLLVKHGARAALV</sequence>
<protein>
    <submittedName>
        <fullName evidence="1">Uncharacterized protein</fullName>
    </submittedName>
</protein>
<evidence type="ECO:0000313" key="1">
    <source>
        <dbReference type="EMBL" id="GAJ19811.1"/>
    </source>
</evidence>
<organism evidence="1">
    <name type="scientific">marine sediment metagenome</name>
    <dbReference type="NCBI Taxonomy" id="412755"/>
    <lineage>
        <taxon>unclassified sequences</taxon>
        <taxon>metagenomes</taxon>
        <taxon>ecological metagenomes</taxon>
    </lineage>
</organism>
<feature type="non-terminal residue" evidence="1">
    <location>
        <position position="35"/>
    </location>
</feature>
<proteinExistence type="predicted"/>
<name>X1VRX2_9ZZZZ</name>
<dbReference type="EMBL" id="BARW01043417">
    <property type="protein sequence ID" value="GAJ19811.1"/>
    <property type="molecule type" value="Genomic_DNA"/>
</dbReference>
<dbReference type="AlphaFoldDB" id="X1VRX2"/>
<comment type="caution">
    <text evidence="1">The sequence shown here is derived from an EMBL/GenBank/DDBJ whole genome shotgun (WGS) entry which is preliminary data.</text>
</comment>
<reference evidence="1" key="1">
    <citation type="journal article" date="2014" name="Front. Microbiol.">
        <title>High frequency of phylogenetically diverse reductive dehalogenase-homologous genes in deep subseafloor sedimentary metagenomes.</title>
        <authorList>
            <person name="Kawai M."/>
            <person name="Futagami T."/>
            <person name="Toyoda A."/>
            <person name="Takaki Y."/>
            <person name="Nishi S."/>
            <person name="Hori S."/>
            <person name="Arai W."/>
            <person name="Tsubouchi T."/>
            <person name="Morono Y."/>
            <person name="Uchiyama I."/>
            <person name="Ito T."/>
            <person name="Fujiyama A."/>
            <person name="Inagaki F."/>
            <person name="Takami H."/>
        </authorList>
    </citation>
    <scope>NUCLEOTIDE SEQUENCE</scope>
    <source>
        <strain evidence="1">Expedition CK06-06</strain>
    </source>
</reference>